<dbReference type="EMBL" id="CAKASE010000082">
    <property type="protein sequence ID" value="CAG9584288.1"/>
    <property type="molecule type" value="Genomic_DNA"/>
</dbReference>
<reference evidence="1" key="1">
    <citation type="submission" date="2021-09" db="EMBL/GenBank/DDBJ databases">
        <authorList>
            <person name="Martin H S."/>
        </authorList>
    </citation>
    <scope>NUCLEOTIDE SEQUENCE</scope>
</reference>
<evidence type="ECO:0000313" key="1">
    <source>
        <dbReference type="EMBL" id="CAG9584288.1"/>
    </source>
</evidence>
<name>A0A8J2RC62_9NEOP</name>
<protein>
    <submittedName>
        <fullName evidence="1">(African queen) hypothetical protein</fullName>
    </submittedName>
</protein>
<dbReference type="Proteomes" id="UP000789524">
    <property type="component" value="Unassembled WGS sequence"/>
</dbReference>
<evidence type="ECO:0000313" key="2">
    <source>
        <dbReference type="Proteomes" id="UP000789524"/>
    </source>
</evidence>
<dbReference type="AlphaFoldDB" id="A0A8J2RC62"/>
<gene>
    <name evidence="1" type="ORF">DCHRY22_LOCUS14902</name>
</gene>
<organism evidence="1 2">
    <name type="scientific">Danaus chrysippus</name>
    <name type="common">African queen</name>
    <dbReference type="NCBI Taxonomy" id="151541"/>
    <lineage>
        <taxon>Eukaryota</taxon>
        <taxon>Metazoa</taxon>
        <taxon>Ecdysozoa</taxon>
        <taxon>Arthropoda</taxon>
        <taxon>Hexapoda</taxon>
        <taxon>Insecta</taxon>
        <taxon>Pterygota</taxon>
        <taxon>Neoptera</taxon>
        <taxon>Endopterygota</taxon>
        <taxon>Lepidoptera</taxon>
        <taxon>Glossata</taxon>
        <taxon>Ditrysia</taxon>
        <taxon>Papilionoidea</taxon>
        <taxon>Nymphalidae</taxon>
        <taxon>Danainae</taxon>
        <taxon>Danaini</taxon>
        <taxon>Danaina</taxon>
        <taxon>Danaus</taxon>
        <taxon>Anosia</taxon>
    </lineage>
</organism>
<sequence length="174" mass="19374">MRDVRTEQSGLRILIRPSLNVHITKSTHNRDDSEQGPRPLTLCTTLIQWVRDVSLVPAGTVQHSICIKSSPLTFTYDQSTALYYYRQYFNINILQCSVVASFMNQYVAGGYGLGPEGNLAAAAHYETEVGSGGRRVGGGRQGGRGRDSEIKPQVYKAFDHLEYVDAELCCKERL</sequence>
<comment type="caution">
    <text evidence="1">The sequence shown here is derived from an EMBL/GenBank/DDBJ whole genome shotgun (WGS) entry which is preliminary data.</text>
</comment>
<proteinExistence type="predicted"/>
<accession>A0A8J2RC62</accession>
<keyword evidence="2" id="KW-1185">Reference proteome</keyword>